<evidence type="ECO:0000313" key="3">
    <source>
        <dbReference type="EMBL" id="MPM50600.1"/>
    </source>
</evidence>
<dbReference type="GO" id="GO:0009401">
    <property type="term" value="P:phosphoenolpyruvate-dependent sugar phosphotransferase system"/>
    <property type="evidence" value="ECO:0007669"/>
    <property type="project" value="InterPro"/>
</dbReference>
<evidence type="ECO:0000259" key="2">
    <source>
        <dbReference type="PROSITE" id="PS51096"/>
    </source>
</evidence>
<dbReference type="GO" id="GO:0016020">
    <property type="term" value="C:membrane"/>
    <property type="evidence" value="ECO:0007669"/>
    <property type="project" value="InterPro"/>
</dbReference>
<reference evidence="3" key="1">
    <citation type="submission" date="2019-08" db="EMBL/GenBank/DDBJ databases">
        <authorList>
            <person name="Kucharzyk K."/>
            <person name="Murdoch R.W."/>
            <person name="Higgins S."/>
            <person name="Loffler F."/>
        </authorList>
    </citation>
    <scope>NUCLEOTIDE SEQUENCE</scope>
</reference>
<organism evidence="3">
    <name type="scientific">bioreactor metagenome</name>
    <dbReference type="NCBI Taxonomy" id="1076179"/>
    <lineage>
        <taxon>unclassified sequences</taxon>
        <taxon>metagenomes</taxon>
        <taxon>ecological metagenomes</taxon>
    </lineage>
</organism>
<dbReference type="PANTHER" id="PTHR33799:SF1">
    <property type="entry name" value="PTS SYSTEM MANNOSE-SPECIFIC EIIAB COMPONENT-RELATED"/>
    <property type="match status" value="1"/>
</dbReference>
<accession>A0A645ABQ4</accession>
<comment type="caution">
    <text evidence="3">The sequence shown here is derived from an EMBL/GenBank/DDBJ whole genome shotgun (WGS) entry which is preliminary data.</text>
</comment>
<gene>
    <name evidence="3" type="ORF">SDC9_97342</name>
</gene>
<dbReference type="InterPro" id="IPR004701">
    <property type="entry name" value="PTS_EIIA_man-typ"/>
</dbReference>
<keyword evidence="1" id="KW-0808">Transferase</keyword>
<protein>
    <recommendedName>
        <fullName evidence="2">PTS EIIA type-4 domain-containing protein</fullName>
    </recommendedName>
</protein>
<dbReference type="Pfam" id="PF03610">
    <property type="entry name" value="EIIA-man"/>
    <property type="match status" value="1"/>
</dbReference>
<dbReference type="PANTHER" id="PTHR33799">
    <property type="entry name" value="PTS PERMEASE-RELATED-RELATED"/>
    <property type="match status" value="1"/>
</dbReference>
<dbReference type="InterPro" id="IPR036662">
    <property type="entry name" value="PTS_EIIA_man-typ_sf"/>
</dbReference>
<feature type="domain" description="PTS EIIA type-4" evidence="2">
    <location>
        <begin position="1"/>
        <end position="121"/>
    </location>
</feature>
<dbReference type="InterPro" id="IPR051471">
    <property type="entry name" value="Bacterial_PTS_sugar_comp"/>
</dbReference>
<name>A0A645ABQ4_9ZZZZ</name>
<evidence type="ECO:0000256" key="1">
    <source>
        <dbReference type="ARBA" id="ARBA00022679"/>
    </source>
</evidence>
<proteinExistence type="predicted"/>
<sequence>MRKICILTHGLFARGIQQSLTIFLGSDHHFDAISAYVDEDLQVKDQIADYLKGVKAEDQLILLTDIMGGSVNTMVMPLLKRPNTYIIAGINFPLLLQLSALPDDADLPDFINLVEQAQKSIVLLNNLDFSQFTDDNDE</sequence>
<dbReference type="SUPFAM" id="SSF53062">
    <property type="entry name" value="PTS system fructose IIA component-like"/>
    <property type="match status" value="1"/>
</dbReference>
<dbReference type="GO" id="GO:0016740">
    <property type="term" value="F:transferase activity"/>
    <property type="evidence" value="ECO:0007669"/>
    <property type="project" value="UniProtKB-KW"/>
</dbReference>
<dbReference type="PROSITE" id="PS51096">
    <property type="entry name" value="PTS_EIIA_TYPE_4"/>
    <property type="match status" value="1"/>
</dbReference>
<dbReference type="Gene3D" id="3.40.50.510">
    <property type="entry name" value="Phosphotransferase system, mannose-type IIA component"/>
    <property type="match status" value="1"/>
</dbReference>
<dbReference type="EMBL" id="VSSQ01013037">
    <property type="protein sequence ID" value="MPM50600.1"/>
    <property type="molecule type" value="Genomic_DNA"/>
</dbReference>
<dbReference type="AlphaFoldDB" id="A0A645ABQ4"/>